<dbReference type="AlphaFoldDB" id="A0A833T148"/>
<accession>A0A833T148</accession>
<gene>
    <name evidence="1" type="ORF">GN244_ATG11846</name>
</gene>
<dbReference type="Proteomes" id="UP000602510">
    <property type="component" value="Unassembled WGS sequence"/>
</dbReference>
<organism evidence="1 2">
    <name type="scientific">Phytophthora infestans</name>
    <name type="common">Potato late blight agent</name>
    <name type="synonym">Botrytis infestans</name>
    <dbReference type="NCBI Taxonomy" id="4787"/>
    <lineage>
        <taxon>Eukaryota</taxon>
        <taxon>Sar</taxon>
        <taxon>Stramenopiles</taxon>
        <taxon>Oomycota</taxon>
        <taxon>Peronosporomycetes</taxon>
        <taxon>Peronosporales</taxon>
        <taxon>Peronosporaceae</taxon>
        <taxon>Phytophthora</taxon>
    </lineage>
</organism>
<keyword evidence="2" id="KW-1185">Reference proteome</keyword>
<comment type="caution">
    <text evidence="1">The sequence shown here is derived from an EMBL/GenBank/DDBJ whole genome shotgun (WGS) entry which is preliminary data.</text>
</comment>
<dbReference type="EMBL" id="WSZM01000281">
    <property type="protein sequence ID" value="KAF4036115.1"/>
    <property type="molecule type" value="Genomic_DNA"/>
</dbReference>
<name>A0A833T148_PHYIN</name>
<evidence type="ECO:0000313" key="2">
    <source>
        <dbReference type="Proteomes" id="UP000602510"/>
    </source>
</evidence>
<evidence type="ECO:0000313" key="1">
    <source>
        <dbReference type="EMBL" id="KAF4036115.1"/>
    </source>
</evidence>
<sequence length="59" mass="7148">MEVARDERSKMRRRSLRKLRVLLKRFEEIIKSRQRHRCQGQKALEAAKLLLLVMLTWNG</sequence>
<protein>
    <submittedName>
        <fullName evidence="1">Uncharacterized protein</fullName>
    </submittedName>
</protein>
<proteinExistence type="predicted"/>
<reference evidence="1" key="1">
    <citation type="submission" date="2020-04" db="EMBL/GenBank/DDBJ databases">
        <title>Hybrid Assembly of Korean Phytophthora infestans isolates.</title>
        <authorList>
            <person name="Prokchorchik M."/>
            <person name="Lee Y."/>
            <person name="Seo J."/>
            <person name="Cho J.-H."/>
            <person name="Park Y.-E."/>
            <person name="Jang D.-C."/>
            <person name="Im J.-S."/>
            <person name="Choi J.-G."/>
            <person name="Park H.-J."/>
            <person name="Lee G.-B."/>
            <person name="Lee Y.-G."/>
            <person name="Hong S.-Y."/>
            <person name="Cho K."/>
            <person name="Sohn K.H."/>
        </authorList>
    </citation>
    <scope>NUCLEOTIDE SEQUENCE</scope>
    <source>
        <strain evidence="1">KR_1_A1</strain>
    </source>
</reference>